<dbReference type="EMBL" id="RAPQ01000009">
    <property type="protein sequence ID" value="RKE02247.1"/>
    <property type="molecule type" value="Genomic_DNA"/>
</dbReference>
<accession>A0A419X3G7</accession>
<dbReference type="Pfam" id="PF09603">
    <property type="entry name" value="Fib_succ_major"/>
    <property type="match status" value="1"/>
</dbReference>
<evidence type="ECO:0000259" key="2">
    <source>
        <dbReference type="PROSITE" id="PS50853"/>
    </source>
</evidence>
<dbReference type="Gene3D" id="2.60.40.10">
    <property type="entry name" value="Immunoglobulins"/>
    <property type="match status" value="4"/>
</dbReference>
<dbReference type="SUPFAM" id="SSF49265">
    <property type="entry name" value="Fibronectin type III"/>
    <property type="match status" value="2"/>
</dbReference>
<evidence type="ECO:0000313" key="3">
    <source>
        <dbReference type="EMBL" id="RKE02247.1"/>
    </source>
</evidence>
<feature type="domain" description="Fibronectin type-III" evidence="2">
    <location>
        <begin position="131"/>
        <end position="226"/>
    </location>
</feature>
<organism evidence="3 4">
    <name type="scientific">Marinifilum flexuosum</name>
    <dbReference type="NCBI Taxonomy" id="1117708"/>
    <lineage>
        <taxon>Bacteria</taxon>
        <taxon>Pseudomonadati</taxon>
        <taxon>Bacteroidota</taxon>
        <taxon>Bacteroidia</taxon>
        <taxon>Marinilabiliales</taxon>
        <taxon>Marinifilaceae</taxon>
    </lineage>
</organism>
<evidence type="ECO:0000313" key="4">
    <source>
        <dbReference type="Proteomes" id="UP000284531"/>
    </source>
</evidence>
<dbReference type="Proteomes" id="UP000284531">
    <property type="component" value="Unassembled WGS sequence"/>
</dbReference>
<feature type="signal peptide" evidence="1">
    <location>
        <begin position="1"/>
        <end position="21"/>
    </location>
</feature>
<dbReference type="InterPro" id="IPR013783">
    <property type="entry name" value="Ig-like_fold"/>
</dbReference>
<proteinExistence type="predicted"/>
<dbReference type="PANTHER" id="PTHR24099:SF11">
    <property type="entry name" value="FIBRONECTIN TYPE III DOMAIN-CONTAINING 3BA-RELATED"/>
    <property type="match status" value="1"/>
</dbReference>
<keyword evidence="4" id="KW-1185">Reference proteome</keyword>
<feature type="domain" description="Fibronectin type-III" evidence="2">
    <location>
        <begin position="28"/>
        <end position="128"/>
    </location>
</feature>
<evidence type="ECO:0000256" key="1">
    <source>
        <dbReference type="SAM" id="SignalP"/>
    </source>
</evidence>
<dbReference type="InterPro" id="IPR003961">
    <property type="entry name" value="FN3_dom"/>
</dbReference>
<dbReference type="Pfam" id="PF00041">
    <property type="entry name" value="fn3"/>
    <property type="match status" value="2"/>
</dbReference>
<dbReference type="AlphaFoldDB" id="A0A419X3G7"/>
<sequence>MKNFFKIALISLGLLSMFSCEDDDENSLPSAAKLTTPVNEAKDMEVKPAFNWEKSLDPDNDMVKYDLYVSETKEFIADDKVAKGISENTFTLKTALKPHTEYFWKVVADDDNGGSAESEVWSFTTKNSAPTVSGLEFPLNEAVDVEKNITMKWTAEDLDGDELKYNIYLGKSEELTESDIVAKDITATEYAVELDGHTQYFWKVVVVDTEGESVASDVASFTTLNSLPSKVDLKTPANEHTGVVKTVKISWSEATDADNDAVTYTIYYGTNKEINENFPYKKDLTVTEFTLNNLRGNATYFWKIVAVDSEGGKTSSDVFSFSTDNTPPTAAVLNDEITESIKDDKLNVELSWEASTDPDKKKDSEGKLQPEKLVYDLYVSTDDSFDAADLKQADIEELTFVVEGLEFETAYYAMLKTKDETGAVVESNVINFTTRGSETGIAEGTWTDTRDGKVYKTVTINGKTWLAENYAYLPFFVDPDNDENKCSVYGLPIVAGFGQSDFVMPTVAEAKAHENYGKYGVMYSAYYLDDVAPEGWHVATDEEWKELERFSGMDENDVDYTGYRGNTTHKFLSTTWNSTPEATNELKFNALPGGYNKTVEDKGEGSYTYFWTNSYKTNIFTGGKSYWNRALSGSKAGVNRGSTKPSTYRMYIRLVKDN</sequence>
<reference evidence="3 4" key="1">
    <citation type="submission" date="2018-09" db="EMBL/GenBank/DDBJ databases">
        <title>Genomic Encyclopedia of Archaeal and Bacterial Type Strains, Phase II (KMG-II): from individual species to whole genera.</title>
        <authorList>
            <person name="Goeker M."/>
        </authorList>
    </citation>
    <scope>NUCLEOTIDE SEQUENCE [LARGE SCALE GENOMIC DNA]</scope>
    <source>
        <strain evidence="3 4">DSM 21950</strain>
    </source>
</reference>
<dbReference type="CDD" id="cd00063">
    <property type="entry name" value="FN3"/>
    <property type="match status" value="2"/>
</dbReference>
<feature type="chain" id="PRO_5018965483" evidence="1">
    <location>
        <begin position="22"/>
        <end position="658"/>
    </location>
</feature>
<dbReference type="InterPro" id="IPR050617">
    <property type="entry name" value="E3_ligase_FN3/SPRY"/>
</dbReference>
<comment type="caution">
    <text evidence="3">The sequence shown here is derived from an EMBL/GenBank/DDBJ whole genome shotgun (WGS) entry which is preliminary data.</text>
</comment>
<dbReference type="InterPro" id="IPR036116">
    <property type="entry name" value="FN3_sf"/>
</dbReference>
<dbReference type="OrthoDB" id="9805760at2"/>
<dbReference type="InterPro" id="IPR011871">
    <property type="entry name" value="Fib_succ_major"/>
</dbReference>
<dbReference type="PANTHER" id="PTHR24099">
    <property type="entry name" value="E3 UBIQUITIN-PROTEIN LIGASE TRIM36-RELATED"/>
    <property type="match status" value="1"/>
</dbReference>
<keyword evidence="1" id="KW-0732">Signal</keyword>
<dbReference type="PROSITE" id="PS51257">
    <property type="entry name" value="PROKAR_LIPOPROTEIN"/>
    <property type="match status" value="1"/>
</dbReference>
<protein>
    <submittedName>
        <fullName evidence="3">Uncharacterized protein (TIGR02145 family)</fullName>
    </submittedName>
</protein>
<dbReference type="PROSITE" id="PS50853">
    <property type="entry name" value="FN3"/>
    <property type="match status" value="3"/>
</dbReference>
<dbReference type="NCBIfam" id="TIGR02145">
    <property type="entry name" value="Fib_succ_major"/>
    <property type="match status" value="1"/>
</dbReference>
<name>A0A419X3G7_9BACT</name>
<dbReference type="RefSeq" id="WP_120240122.1">
    <property type="nucleotide sequence ID" value="NZ_RAPQ01000009.1"/>
</dbReference>
<gene>
    <name evidence="3" type="ORF">BXY64_2335</name>
</gene>
<feature type="domain" description="Fibronectin type-III" evidence="2">
    <location>
        <begin position="227"/>
        <end position="329"/>
    </location>
</feature>